<dbReference type="Gene3D" id="3.40.50.1110">
    <property type="entry name" value="SGNH hydrolase"/>
    <property type="match status" value="1"/>
</dbReference>
<evidence type="ECO:0000313" key="1">
    <source>
        <dbReference type="EMBL" id="TGL63192.1"/>
    </source>
</evidence>
<gene>
    <name evidence="1" type="ORF">EHQ58_01380</name>
</gene>
<dbReference type="SUPFAM" id="SSF52266">
    <property type="entry name" value="SGNH hydrolase"/>
    <property type="match status" value="1"/>
</dbReference>
<dbReference type="GO" id="GO:0016788">
    <property type="term" value="F:hydrolase activity, acting on ester bonds"/>
    <property type="evidence" value="ECO:0007669"/>
    <property type="project" value="UniProtKB-ARBA"/>
</dbReference>
<accession>A0A4R9KDF1</accession>
<name>A0A4R9KDF1_9LEPT</name>
<protein>
    <submittedName>
        <fullName evidence="1">SGNH/GDSL hydrolase family protein</fullName>
    </submittedName>
</protein>
<dbReference type="CDD" id="cd00229">
    <property type="entry name" value="SGNH_hydrolase"/>
    <property type="match status" value="1"/>
</dbReference>
<dbReference type="EMBL" id="RQGD01000005">
    <property type="protein sequence ID" value="TGL63192.1"/>
    <property type="molecule type" value="Genomic_DNA"/>
</dbReference>
<dbReference type="Proteomes" id="UP000297693">
    <property type="component" value="Unassembled WGS sequence"/>
</dbReference>
<evidence type="ECO:0000313" key="2">
    <source>
        <dbReference type="Proteomes" id="UP000297693"/>
    </source>
</evidence>
<comment type="caution">
    <text evidence="1">The sequence shown here is derived from an EMBL/GenBank/DDBJ whole genome shotgun (WGS) entry which is preliminary data.</text>
</comment>
<dbReference type="OrthoDB" id="333222at2"/>
<dbReference type="InterPro" id="IPR036514">
    <property type="entry name" value="SGNH_hydro_sf"/>
</dbReference>
<dbReference type="AlphaFoldDB" id="A0A4R9KDF1"/>
<keyword evidence="2" id="KW-1185">Reference proteome</keyword>
<organism evidence="1 2">
    <name type="scientific">Leptospira ognonensis</name>
    <dbReference type="NCBI Taxonomy" id="2484945"/>
    <lineage>
        <taxon>Bacteria</taxon>
        <taxon>Pseudomonadati</taxon>
        <taxon>Spirochaetota</taxon>
        <taxon>Spirochaetia</taxon>
        <taxon>Leptospirales</taxon>
        <taxon>Leptospiraceae</taxon>
        <taxon>Leptospira</taxon>
    </lineage>
</organism>
<sequence length="280" mass="30845">MISILCLSVAGFTYNCDTKKQYTDDILFNLTCYTLALCNQTSPTQIGMIGDSWTDILVGYPLIETLRIQLEKNHGYQITGATLGGQTLSSALSLGLHYQVIDEAGANVRVILLSLGGNDLQANLRDYILNPESARAARLQLIKSDLKRMIQTGNLYKTNKFGGEPIKWIIHGYDYSNPDMPPIADISEEGCNARFLAAGFTRSSIIDFSSSLLNSFNELLRNITYEEPSLYYVDLRSTLGGPSVSRSDLMLDCIHPNNLGFQLLGNRLSTSIAPITGMKP</sequence>
<proteinExistence type="predicted"/>
<keyword evidence="1" id="KW-0378">Hydrolase</keyword>
<reference evidence="1" key="1">
    <citation type="journal article" date="2019" name="PLoS Negl. Trop. Dis.">
        <title>Revisiting the worldwide diversity of Leptospira species in the environment.</title>
        <authorList>
            <person name="Vincent A.T."/>
            <person name="Schiettekatte O."/>
            <person name="Bourhy P."/>
            <person name="Veyrier F.J."/>
            <person name="Picardeau M."/>
        </authorList>
    </citation>
    <scope>NUCLEOTIDE SEQUENCE [LARGE SCALE GENOMIC DNA]</scope>
    <source>
        <strain evidence="1">201702476</strain>
    </source>
</reference>